<name>A0A239PP67_9PROT</name>
<evidence type="ECO:0000256" key="5">
    <source>
        <dbReference type="ARBA" id="ARBA00022475"/>
    </source>
</evidence>
<keyword evidence="9" id="KW-0472">Membrane</keyword>
<dbReference type="AlphaFoldDB" id="A0A239PP67"/>
<dbReference type="Proteomes" id="UP000198346">
    <property type="component" value="Unassembled WGS sequence"/>
</dbReference>
<evidence type="ECO:0000256" key="2">
    <source>
        <dbReference type="ARBA" id="ARBA00007208"/>
    </source>
</evidence>
<proteinExistence type="inferred from homology"/>
<keyword evidence="6" id="KW-0997">Cell inner membrane</keyword>
<evidence type="ECO:0000256" key="10">
    <source>
        <dbReference type="ARBA" id="ARBA00030772"/>
    </source>
</evidence>
<evidence type="ECO:0000256" key="1">
    <source>
        <dbReference type="ARBA" id="ARBA00004533"/>
    </source>
</evidence>
<keyword evidence="5" id="KW-1003">Cell membrane</keyword>
<protein>
    <recommendedName>
        <fullName evidence="3">Type II secretion system protein N</fullName>
    </recommendedName>
    <alternativeName>
        <fullName evidence="10">General secretion pathway protein N</fullName>
    </alternativeName>
</protein>
<accession>A0A239PP67</accession>
<evidence type="ECO:0000256" key="7">
    <source>
        <dbReference type="ARBA" id="ARBA00022692"/>
    </source>
</evidence>
<keyword evidence="12" id="KW-1185">Reference proteome</keyword>
<comment type="similarity">
    <text evidence="2">Belongs to the GSP N family.</text>
</comment>
<reference evidence="11 12" key="1">
    <citation type="submission" date="2017-07" db="EMBL/GenBank/DDBJ databases">
        <authorList>
            <person name="Sun Z.S."/>
            <person name="Albrecht U."/>
            <person name="Echele G."/>
            <person name="Lee C.C."/>
        </authorList>
    </citation>
    <scope>NUCLEOTIDE SEQUENCE [LARGE SCALE GENOMIC DNA]</scope>
    <source>
        <strain evidence="11 12">CGMCC 1.12710</strain>
    </source>
</reference>
<organism evidence="11 12">
    <name type="scientific">Amphiplicatus metriothermophilus</name>
    <dbReference type="NCBI Taxonomy" id="1519374"/>
    <lineage>
        <taxon>Bacteria</taxon>
        <taxon>Pseudomonadati</taxon>
        <taxon>Pseudomonadota</taxon>
        <taxon>Alphaproteobacteria</taxon>
        <taxon>Parvularculales</taxon>
        <taxon>Parvularculaceae</taxon>
        <taxon>Amphiplicatus</taxon>
    </lineage>
</organism>
<dbReference type="EMBL" id="FZQA01000002">
    <property type="protein sequence ID" value="SNT72094.1"/>
    <property type="molecule type" value="Genomic_DNA"/>
</dbReference>
<keyword evidence="4" id="KW-0813">Transport</keyword>
<gene>
    <name evidence="11" type="ORF">SAMN06297382_1125</name>
</gene>
<sequence length="256" mass="26745">MDRAPLKPARPLVFLAAAAFAISVLANLPASLVPVLAGFDRYDVAWRKAEGSLWRGRIEGVVYRGAPLGAVSFRVRPLSLLSGGLAAELDFRGGALEGATRASVGLGGRIAFEGADLVFDLGAARRYLFLGAPLEGSARIALDKLVLTRRGCLAARGDLSTDVLARRARRMGGEGFVLAGTAVCENHELVLDLSGRGAEGAASLVMRVRPDYTYALEAAVEPARADLGLALETFGFAREDGVLTYGSTGAILTAGT</sequence>
<dbReference type="GO" id="GO:0015628">
    <property type="term" value="P:protein secretion by the type II secretion system"/>
    <property type="evidence" value="ECO:0007669"/>
    <property type="project" value="InterPro"/>
</dbReference>
<dbReference type="RefSeq" id="WP_089411623.1">
    <property type="nucleotide sequence ID" value="NZ_FZQA01000002.1"/>
</dbReference>
<dbReference type="GO" id="GO:0005886">
    <property type="term" value="C:plasma membrane"/>
    <property type="evidence" value="ECO:0007669"/>
    <property type="project" value="UniProtKB-SubCell"/>
</dbReference>
<dbReference type="GO" id="GO:0015627">
    <property type="term" value="C:type II protein secretion system complex"/>
    <property type="evidence" value="ECO:0007669"/>
    <property type="project" value="InterPro"/>
</dbReference>
<evidence type="ECO:0000256" key="3">
    <source>
        <dbReference type="ARBA" id="ARBA00021563"/>
    </source>
</evidence>
<dbReference type="Pfam" id="PF01203">
    <property type="entry name" value="T2SSN"/>
    <property type="match status" value="1"/>
</dbReference>
<evidence type="ECO:0000256" key="9">
    <source>
        <dbReference type="ARBA" id="ARBA00023136"/>
    </source>
</evidence>
<evidence type="ECO:0000313" key="12">
    <source>
        <dbReference type="Proteomes" id="UP000198346"/>
    </source>
</evidence>
<dbReference type="OrthoDB" id="7631278at2"/>
<evidence type="ECO:0000256" key="6">
    <source>
        <dbReference type="ARBA" id="ARBA00022519"/>
    </source>
</evidence>
<evidence type="ECO:0000313" key="11">
    <source>
        <dbReference type="EMBL" id="SNT72094.1"/>
    </source>
</evidence>
<evidence type="ECO:0000256" key="8">
    <source>
        <dbReference type="ARBA" id="ARBA00022927"/>
    </source>
</evidence>
<evidence type="ECO:0000256" key="4">
    <source>
        <dbReference type="ARBA" id="ARBA00022448"/>
    </source>
</evidence>
<keyword evidence="7" id="KW-0812">Transmembrane</keyword>
<dbReference type="InterPro" id="IPR022792">
    <property type="entry name" value="T2SS_protein-GspN"/>
</dbReference>
<comment type="subcellular location">
    <subcellularLocation>
        <location evidence="1">Cell inner membrane</location>
    </subcellularLocation>
</comment>
<keyword evidence="8" id="KW-0653">Protein transport</keyword>